<keyword evidence="8" id="KW-1185">Reference proteome</keyword>
<evidence type="ECO:0000256" key="6">
    <source>
        <dbReference type="SAM" id="Phobius"/>
    </source>
</evidence>
<keyword evidence="4 6" id="KW-0472">Membrane</keyword>
<dbReference type="Pfam" id="PF08592">
    <property type="entry name" value="Anthrone_oxy"/>
    <property type="match status" value="1"/>
</dbReference>
<proteinExistence type="inferred from homology"/>
<evidence type="ECO:0000313" key="8">
    <source>
        <dbReference type="Proteomes" id="UP000827724"/>
    </source>
</evidence>
<dbReference type="Proteomes" id="UP000827724">
    <property type="component" value="Unassembled WGS sequence"/>
</dbReference>
<evidence type="ECO:0000256" key="2">
    <source>
        <dbReference type="ARBA" id="ARBA00022692"/>
    </source>
</evidence>
<keyword evidence="2 6" id="KW-0812">Transmembrane</keyword>
<comment type="similarity">
    <text evidence="5">Belongs to the anthrone oxygenase family.</text>
</comment>
<name>A0A9P8TW29_9HYPO</name>
<protein>
    <recommendedName>
        <fullName evidence="9">DUF1772-domain-containing protein</fullName>
    </recommendedName>
</protein>
<comment type="subcellular location">
    <subcellularLocation>
        <location evidence="1">Membrane</location>
        <topology evidence="1">Multi-pass membrane protein</topology>
    </subcellularLocation>
</comment>
<dbReference type="EMBL" id="JAIWOZ010000003">
    <property type="protein sequence ID" value="KAH6607219.1"/>
    <property type="molecule type" value="Genomic_DNA"/>
</dbReference>
<gene>
    <name evidence="7" type="ORF">Trco_003532</name>
</gene>
<dbReference type="AlphaFoldDB" id="A0A9P8TW29"/>
<dbReference type="InterPro" id="IPR013901">
    <property type="entry name" value="Anthrone_oxy"/>
</dbReference>
<evidence type="ECO:0000256" key="1">
    <source>
        <dbReference type="ARBA" id="ARBA00004141"/>
    </source>
</evidence>
<reference evidence="7" key="1">
    <citation type="submission" date="2021-08" db="EMBL/GenBank/DDBJ databases">
        <title>Chromosome-Level Trichoderma cornu-damae using Hi-C Data.</title>
        <authorList>
            <person name="Kim C.S."/>
        </authorList>
    </citation>
    <scope>NUCLEOTIDE SEQUENCE</scope>
    <source>
        <strain evidence="7">KA19-0412C</strain>
    </source>
</reference>
<accession>A0A9P8TW29</accession>
<dbReference type="GO" id="GO:0016020">
    <property type="term" value="C:membrane"/>
    <property type="evidence" value="ECO:0007669"/>
    <property type="project" value="UniProtKB-SubCell"/>
</dbReference>
<evidence type="ECO:0000256" key="3">
    <source>
        <dbReference type="ARBA" id="ARBA00022989"/>
    </source>
</evidence>
<sequence>MYCVGAITSFSIAAVPAAAEVQQSSAEIWAELYKRGAASMPKFAAGTACAYLFAAYGSRGAGGSWGSYLGSAACVLSIVPFTLTVMKRTNEQLHEEADNDSSEEEIEASVVRVKSLLDRWITLNFIRGLLPLAGTILGSLAFLRDAF</sequence>
<evidence type="ECO:0000256" key="5">
    <source>
        <dbReference type="ARBA" id="ARBA00034313"/>
    </source>
</evidence>
<feature type="transmembrane region" description="Helical" evidence="6">
    <location>
        <begin position="125"/>
        <end position="143"/>
    </location>
</feature>
<evidence type="ECO:0008006" key="9">
    <source>
        <dbReference type="Google" id="ProtNLM"/>
    </source>
</evidence>
<dbReference type="PANTHER" id="PTHR35042">
    <property type="entry name" value="ANTHRONE OXYGENASE ENCC"/>
    <property type="match status" value="1"/>
</dbReference>
<feature type="transmembrane region" description="Helical" evidence="6">
    <location>
        <begin position="68"/>
        <end position="86"/>
    </location>
</feature>
<dbReference type="OrthoDB" id="5954308at2759"/>
<keyword evidence="3 6" id="KW-1133">Transmembrane helix</keyword>
<organism evidence="7 8">
    <name type="scientific">Trichoderma cornu-damae</name>
    <dbReference type="NCBI Taxonomy" id="654480"/>
    <lineage>
        <taxon>Eukaryota</taxon>
        <taxon>Fungi</taxon>
        <taxon>Dikarya</taxon>
        <taxon>Ascomycota</taxon>
        <taxon>Pezizomycotina</taxon>
        <taxon>Sordariomycetes</taxon>
        <taxon>Hypocreomycetidae</taxon>
        <taxon>Hypocreales</taxon>
        <taxon>Hypocreaceae</taxon>
        <taxon>Trichoderma</taxon>
    </lineage>
</organism>
<evidence type="ECO:0000313" key="7">
    <source>
        <dbReference type="EMBL" id="KAH6607219.1"/>
    </source>
</evidence>
<comment type="caution">
    <text evidence="7">The sequence shown here is derived from an EMBL/GenBank/DDBJ whole genome shotgun (WGS) entry which is preliminary data.</text>
</comment>
<dbReference type="PANTHER" id="PTHR35042:SF1">
    <property type="entry name" value="DUF1772-DOMAIN-CONTAINING PROTEIN"/>
    <property type="match status" value="1"/>
</dbReference>
<evidence type="ECO:0000256" key="4">
    <source>
        <dbReference type="ARBA" id="ARBA00023136"/>
    </source>
</evidence>